<dbReference type="SUPFAM" id="SSF54909">
    <property type="entry name" value="Dimeric alpha+beta barrel"/>
    <property type="match status" value="1"/>
</dbReference>
<sequence>MQKTILFILWCIPASLFAQTKDTTQQAKPFEPIQLYFVMLVKGNNRTQDSVTAAKIQDGHMANITRLVKEGKMLIAGPFLDDTDWRGIFIMKCASKEECEKLMQTDPAIEAGRLAAEIHPWMTGKNCLFQ</sequence>
<gene>
    <name evidence="4" type="ORF">GD597_18540</name>
</gene>
<proteinExistence type="inferred from homology"/>
<reference evidence="4" key="1">
    <citation type="submission" date="2019-10" db="EMBL/GenBank/DDBJ databases">
        <title>Draft genome sequence of Panacibacter sp. KCS-6.</title>
        <authorList>
            <person name="Yim K.J."/>
        </authorList>
    </citation>
    <scope>NUCLEOTIDE SEQUENCE</scope>
    <source>
        <strain evidence="4">KCS-6</strain>
    </source>
</reference>
<name>A0A8J8FGH6_9BACT</name>
<keyword evidence="2" id="KW-0732">Signal</keyword>
<comment type="similarity">
    <text evidence="1">Belongs to the YciI family.</text>
</comment>
<evidence type="ECO:0000313" key="4">
    <source>
        <dbReference type="EMBL" id="NNV57478.1"/>
    </source>
</evidence>
<comment type="caution">
    <text evidence="4">The sequence shown here is derived from an EMBL/GenBank/DDBJ whole genome shotgun (WGS) entry which is preliminary data.</text>
</comment>
<evidence type="ECO:0000313" key="5">
    <source>
        <dbReference type="Proteomes" id="UP000598971"/>
    </source>
</evidence>
<dbReference type="Gene3D" id="3.30.70.1060">
    <property type="entry name" value="Dimeric alpha+beta barrel"/>
    <property type="match status" value="1"/>
</dbReference>
<protein>
    <recommendedName>
        <fullName evidence="3">YCII-related domain-containing protein</fullName>
    </recommendedName>
</protein>
<evidence type="ECO:0000256" key="1">
    <source>
        <dbReference type="ARBA" id="ARBA00007689"/>
    </source>
</evidence>
<feature type="domain" description="YCII-related" evidence="3">
    <location>
        <begin position="37"/>
        <end position="120"/>
    </location>
</feature>
<dbReference type="Pfam" id="PF03795">
    <property type="entry name" value="YCII"/>
    <property type="match status" value="1"/>
</dbReference>
<dbReference type="InterPro" id="IPR011008">
    <property type="entry name" value="Dimeric_a/b-barrel"/>
</dbReference>
<feature type="signal peptide" evidence="2">
    <location>
        <begin position="1"/>
        <end position="18"/>
    </location>
</feature>
<accession>A0A8J8FGH6</accession>
<dbReference type="Proteomes" id="UP000598971">
    <property type="component" value="Unassembled WGS sequence"/>
</dbReference>
<evidence type="ECO:0000256" key="2">
    <source>
        <dbReference type="SAM" id="SignalP"/>
    </source>
</evidence>
<evidence type="ECO:0000259" key="3">
    <source>
        <dbReference type="Pfam" id="PF03795"/>
    </source>
</evidence>
<feature type="chain" id="PRO_5035190606" description="YCII-related domain-containing protein" evidence="2">
    <location>
        <begin position="19"/>
        <end position="130"/>
    </location>
</feature>
<dbReference type="AlphaFoldDB" id="A0A8J8FGH6"/>
<keyword evidence="5" id="KW-1185">Reference proteome</keyword>
<dbReference type="RefSeq" id="WP_171609424.1">
    <property type="nucleotide sequence ID" value="NZ_WHPF01000015.1"/>
</dbReference>
<dbReference type="EMBL" id="WHPF01000015">
    <property type="protein sequence ID" value="NNV57478.1"/>
    <property type="molecule type" value="Genomic_DNA"/>
</dbReference>
<dbReference type="InterPro" id="IPR005545">
    <property type="entry name" value="YCII"/>
</dbReference>
<organism evidence="4 5">
    <name type="scientific">Limnovirga soli</name>
    <dbReference type="NCBI Taxonomy" id="2656915"/>
    <lineage>
        <taxon>Bacteria</taxon>
        <taxon>Pseudomonadati</taxon>
        <taxon>Bacteroidota</taxon>
        <taxon>Chitinophagia</taxon>
        <taxon>Chitinophagales</taxon>
        <taxon>Chitinophagaceae</taxon>
        <taxon>Limnovirga</taxon>
    </lineage>
</organism>